<dbReference type="InterPro" id="IPR025269">
    <property type="entry name" value="SAM-like_dom"/>
</dbReference>
<evidence type="ECO:0000256" key="3">
    <source>
        <dbReference type="ARBA" id="ARBA00023172"/>
    </source>
</evidence>
<dbReference type="InterPro" id="IPR013762">
    <property type="entry name" value="Integrase-like_cat_sf"/>
</dbReference>
<evidence type="ECO:0000313" key="6">
    <source>
        <dbReference type="Proteomes" id="UP000215196"/>
    </source>
</evidence>
<dbReference type="InterPro" id="IPR011010">
    <property type="entry name" value="DNA_brk_join_enz"/>
</dbReference>
<keyword evidence="2" id="KW-0238">DNA-binding</keyword>
<protein>
    <submittedName>
        <fullName evidence="5">Site-specific tyrosine recombinase XerC</fullName>
    </submittedName>
</protein>
<dbReference type="Pfam" id="PF00589">
    <property type="entry name" value="Phage_integrase"/>
    <property type="match status" value="1"/>
</dbReference>
<dbReference type="Gene3D" id="1.10.150.130">
    <property type="match status" value="1"/>
</dbReference>
<dbReference type="GO" id="GO:0006310">
    <property type="term" value="P:DNA recombination"/>
    <property type="evidence" value="ECO:0007669"/>
    <property type="project" value="UniProtKB-KW"/>
</dbReference>
<dbReference type="SUPFAM" id="SSF56349">
    <property type="entry name" value="DNA breaking-rejoining enzymes"/>
    <property type="match status" value="1"/>
</dbReference>
<evidence type="ECO:0000259" key="4">
    <source>
        <dbReference type="PROSITE" id="PS51898"/>
    </source>
</evidence>
<organism evidence="5 6">
    <name type="scientific">Chryseobacterium taklimakanense</name>
    <dbReference type="NCBI Taxonomy" id="536441"/>
    <lineage>
        <taxon>Bacteria</taxon>
        <taxon>Pseudomonadati</taxon>
        <taxon>Bacteroidota</taxon>
        <taxon>Flavobacteriia</taxon>
        <taxon>Flavobacteriales</taxon>
        <taxon>Weeksellaceae</taxon>
        <taxon>Chryseobacterium group</taxon>
        <taxon>Chryseobacterium</taxon>
    </lineage>
</organism>
<keyword evidence="3" id="KW-0233">DNA recombination</keyword>
<dbReference type="Gene3D" id="1.10.443.10">
    <property type="entry name" value="Intergrase catalytic core"/>
    <property type="match status" value="1"/>
</dbReference>
<evidence type="ECO:0000256" key="1">
    <source>
        <dbReference type="ARBA" id="ARBA00008857"/>
    </source>
</evidence>
<accession>A0A239WL37</accession>
<gene>
    <name evidence="5" type="ORF">SAMEA4412677_00396</name>
</gene>
<dbReference type="GO" id="GO:0003677">
    <property type="term" value="F:DNA binding"/>
    <property type="evidence" value="ECO:0007669"/>
    <property type="project" value="UniProtKB-KW"/>
</dbReference>
<sequence>MFFICLNIEVLAPILAPMNFTFKLKEPKSDKESLIYFRTYFDNEKKNFIYSTGEKILPAEWDFKNRLPNDLNGRTKRAENHRSIKKQLDRYSNHFTEIVNRYKNINEELTVDKIRQRFDEEFKKTKVKDDFFRIYDEFIEEKENDYTGNSISKSTKNRYEYNKKLLEDFQDNNKIKLSLGNFDEKVYNKFLKYCIETKDHSANTVHRNVGLLKTFLYWALNKKYTYNNSFINFKKPPKFRTDEIALNMEQVEAIYNHDFSKNKKLEKVRDLFVFGCTTGMRFGNYSSISKNDIQGDFIRVIDLKSKSKNLSIPLNKISKSILEKYEYKLPSITNQKMNEYIKEVFKELEFTDEIKKTMKYGDELVEKETEFWKRISSHTARRSFITIMKNNRVPDKVIMSYTGHTSLEVFNAYYRPSEEDKVNYMNEVFK</sequence>
<dbReference type="Pfam" id="PF17293">
    <property type="entry name" value="Arm-DNA-bind_5"/>
    <property type="match status" value="1"/>
</dbReference>
<dbReference type="Pfam" id="PF13102">
    <property type="entry name" value="Phage_int_SAM_5"/>
    <property type="match status" value="1"/>
</dbReference>
<evidence type="ECO:0000256" key="2">
    <source>
        <dbReference type="ARBA" id="ARBA00023125"/>
    </source>
</evidence>
<dbReference type="InterPro" id="IPR050090">
    <property type="entry name" value="Tyrosine_recombinase_XerCD"/>
</dbReference>
<dbReference type="AlphaFoldDB" id="A0A239WL37"/>
<dbReference type="InterPro" id="IPR035386">
    <property type="entry name" value="Arm-DNA-bind_5"/>
</dbReference>
<dbReference type="InterPro" id="IPR010998">
    <property type="entry name" value="Integrase_recombinase_N"/>
</dbReference>
<name>A0A239WL37_9FLAO</name>
<evidence type="ECO:0000313" key="5">
    <source>
        <dbReference type="EMBL" id="SNV35142.1"/>
    </source>
</evidence>
<dbReference type="InterPro" id="IPR002104">
    <property type="entry name" value="Integrase_catalytic"/>
</dbReference>
<proteinExistence type="inferred from homology"/>
<comment type="similarity">
    <text evidence="1">Belongs to the 'phage' integrase family.</text>
</comment>
<reference evidence="5 6" key="1">
    <citation type="submission" date="2017-06" db="EMBL/GenBank/DDBJ databases">
        <authorList>
            <consortium name="Pathogen Informatics"/>
        </authorList>
    </citation>
    <scope>NUCLEOTIDE SEQUENCE [LARGE SCALE GENOMIC DNA]</scope>
    <source>
        <strain evidence="5 6">NCTC13490</strain>
    </source>
</reference>
<keyword evidence="6" id="KW-1185">Reference proteome</keyword>
<feature type="domain" description="Tyr recombinase" evidence="4">
    <location>
        <begin position="235"/>
        <end position="426"/>
    </location>
</feature>
<dbReference type="PROSITE" id="PS51898">
    <property type="entry name" value="TYR_RECOMBINASE"/>
    <property type="match status" value="1"/>
</dbReference>
<dbReference type="KEGG" id="ctak:4412677_00396"/>
<dbReference type="GO" id="GO:0015074">
    <property type="term" value="P:DNA integration"/>
    <property type="evidence" value="ECO:0007669"/>
    <property type="project" value="InterPro"/>
</dbReference>
<dbReference type="PANTHER" id="PTHR30349">
    <property type="entry name" value="PHAGE INTEGRASE-RELATED"/>
    <property type="match status" value="1"/>
</dbReference>
<dbReference type="Proteomes" id="UP000215196">
    <property type="component" value="Chromosome 1"/>
</dbReference>
<dbReference type="EMBL" id="LT906465">
    <property type="protein sequence ID" value="SNV35142.1"/>
    <property type="molecule type" value="Genomic_DNA"/>
</dbReference>
<dbReference type="PANTHER" id="PTHR30349:SF64">
    <property type="entry name" value="PROPHAGE INTEGRASE INTD-RELATED"/>
    <property type="match status" value="1"/>
</dbReference>